<protein>
    <submittedName>
        <fullName evidence="3">Homeodomain-like domain-containing protein</fullName>
    </submittedName>
</protein>
<dbReference type="SUPFAM" id="SSF46894">
    <property type="entry name" value="C-terminal effector domain of the bipartite response regulators"/>
    <property type="match status" value="1"/>
</dbReference>
<proteinExistence type="predicted"/>
<reference evidence="3 4" key="1">
    <citation type="submission" date="2016-10" db="EMBL/GenBank/DDBJ databases">
        <authorList>
            <person name="de Groot N.N."/>
        </authorList>
    </citation>
    <scope>NUCLEOTIDE SEQUENCE [LARGE SCALE GENOMIC DNA]</scope>
    <source>
        <strain evidence="3 4">DSM 2895</strain>
    </source>
</reference>
<dbReference type="Proteomes" id="UP000182836">
    <property type="component" value="Unassembled WGS sequence"/>
</dbReference>
<evidence type="ECO:0000256" key="1">
    <source>
        <dbReference type="ARBA" id="ARBA00023015"/>
    </source>
</evidence>
<dbReference type="EMBL" id="FNED01000029">
    <property type="protein sequence ID" value="SDJ80897.1"/>
    <property type="molecule type" value="Genomic_DNA"/>
</dbReference>
<dbReference type="AlphaFoldDB" id="A0A1G8WS73"/>
<gene>
    <name evidence="3" type="ORF">SAMN04487909_1296</name>
</gene>
<dbReference type="GeneID" id="87589686"/>
<keyword evidence="2" id="KW-0804">Transcription</keyword>
<keyword evidence="3" id="KW-0371">Homeobox</keyword>
<sequence>MTRLKITETHSWTVRALRKQERKVKDVTLRQHMAIRLVMEGYLGKEVATMLNLHRQSVSTYISTFNEGVLDLVLERKFPPGKEPYLNEQ</sequence>
<dbReference type="GO" id="GO:0006355">
    <property type="term" value="P:regulation of DNA-templated transcription"/>
    <property type="evidence" value="ECO:0007669"/>
    <property type="project" value="InterPro"/>
</dbReference>
<evidence type="ECO:0000256" key="2">
    <source>
        <dbReference type="ARBA" id="ARBA00023163"/>
    </source>
</evidence>
<evidence type="ECO:0000313" key="4">
    <source>
        <dbReference type="Proteomes" id="UP000182836"/>
    </source>
</evidence>
<organism evidence="3 4">
    <name type="scientific">Aneurinibacillus migulanus</name>
    <name type="common">Bacillus migulanus</name>
    <dbReference type="NCBI Taxonomy" id="47500"/>
    <lineage>
        <taxon>Bacteria</taxon>
        <taxon>Bacillati</taxon>
        <taxon>Bacillota</taxon>
        <taxon>Bacilli</taxon>
        <taxon>Bacillales</taxon>
        <taxon>Paenibacillaceae</taxon>
        <taxon>Aneurinibacillus group</taxon>
        <taxon>Aneurinibacillus</taxon>
    </lineage>
</organism>
<name>A0A1G8WS73_ANEMI</name>
<dbReference type="GO" id="GO:0003677">
    <property type="term" value="F:DNA binding"/>
    <property type="evidence" value="ECO:0007669"/>
    <property type="project" value="UniProtKB-KW"/>
</dbReference>
<evidence type="ECO:0000313" key="3">
    <source>
        <dbReference type="EMBL" id="SDJ80897.1"/>
    </source>
</evidence>
<keyword evidence="1" id="KW-0805">Transcription regulation</keyword>
<dbReference type="RefSeq" id="WP_235356563.1">
    <property type="nucleotide sequence ID" value="NZ_BJOA01000086.1"/>
</dbReference>
<keyword evidence="3" id="KW-0238">DNA-binding</keyword>
<dbReference type="InterPro" id="IPR016032">
    <property type="entry name" value="Sig_transdc_resp-reg_C-effctor"/>
</dbReference>
<accession>A0A1G8WS73</accession>